<dbReference type="RefSeq" id="XP_050469256.1">
    <property type="nucleotide sequence ID" value="XM_050610980.1"/>
</dbReference>
<accession>C8VU20</accession>
<protein>
    <submittedName>
        <fullName evidence="1">Uncharacterized protein</fullName>
    </submittedName>
</protein>
<evidence type="ECO:0000313" key="1">
    <source>
        <dbReference type="EMBL" id="CBF89726.1"/>
    </source>
</evidence>
<dbReference type="InParanoid" id="C8VU20"/>
<dbReference type="HOGENOM" id="CLU_2399675_0_0_1"/>
<gene>
    <name evidence="1" type="ORF">ANIA_11267</name>
</gene>
<reference evidence="2" key="1">
    <citation type="journal article" date="2005" name="Nature">
        <title>Sequencing of Aspergillus nidulans and comparative analysis with A. fumigatus and A. oryzae.</title>
        <authorList>
            <person name="Galagan J.E."/>
            <person name="Calvo S.E."/>
            <person name="Cuomo C."/>
            <person name="Ma L.J."/>
            <person name="Wortman J.R."/>
            <person name="Batzoglou S."/>
            <person name="Lee S.I."/>
            <person name="Basturkmen M."/>
            <person name="Spevak C.C."/>
            <person name="Clutterbuck J."/>
            <person name="Kapitonov V."/>
            <person name="Jurka J."/>
            <person name="Scazzocchio C."/>
            <person name="Farman M."/>
            <person name="Butler J."/>
            <person name="Purcell S."/>
            <person name="Harris S."/>
            <person name="Braus G.H."/>
            <person name="Draht O."/>
            <person name="Busch S."/>
            <person name="D'Enfert C."/>
            <person name="Bouchier C."/>
            <person name="Goldman G.H."/>
            <person name="Bell-Pedersen D."/>
            <person name="Griffiths-Jones S."/>
            <person name="Doonan J.H."/>
            <person name="Yu J."/>
            <person name="Vienken K."/>
            <person name="Pain A."/>
            <person name="Freitag M."/>
            <person name="Selker E.U."/>
            <person name="Archer D.B."/>
            <person name="Penalva M.A."/>
            <person name="Oakley B.R."/>
            <person name="Momany M."/>
            <person name="Tanaka T."/>
            <person name="Kumagai T."/>
            <person name="Asai K."/>
            <person name="Machida M."/>
            <person name="Nierman W.C."/>
            <person name="Denning D.W."/>
            <person name="Caddick M."/>
            <person name="Hynes M."/>
            <person name="Paoletti M."/>
            <person name="Fischer R."/>
            <person name="Miller B."/>
            <person name="Dyer P."/>
            <person name="Sachs M.S."/>
            <person name="Osmani S.A."/>
            <person name="Birren B.W."/>
        </authorList>
    </citation>
    <scope>NUCLEOTIDE SEQUENCE [LARGE SCALE GENOMIC DNA]</scope>
    <source>
        <strain evidence="2">FGSC A4 / ATCC 38163 / CBS 112.46 / NRRL 194 / M139</strain>
    </source>
</reference>
<dbReference type="Proteomes" id="UP000000560">
    <property type="component" value="Chromosome VIII"/>
</dbReference>
<dbReference type="KEGG" id="ani:ANIA_11267"/>
<name>C8VU20_EMENI</name>
<organism evidence="1 2">
    <name type="scientific">Emericella nidulans (strain FGSC A4 / ATCC 38163 / CBS 112.46 / NRRL 194 / M139)</name>
    <name type="common">Aspergillus nidulans</name>
    <dbReference type="NCBI Taxonomy" id="227321"/>
    <lineage>
        <taxon>Eukaryota</taxon>
        <taxon>Fungi</taxon>
        <taxon>Dikarya</taxon>
        <taxon>Ascomycota</taxon>
        <taxon>Pezizomycotina</taxon>
        <taxon>Eurotiomycetes</taxon>
        <taxon>Eurotiomycetidae</taxon>
        <taxon>Eurotiales</taxon>
        <taxon>Aspergillaceae</taxon>
        <taxon>Aspergillus</taxon>
        <taxon>Aspergillus subgen. Nidulantes</taxon>
    </lineage>
</organism>
<proteinExistence type="predicted"/>
<dbReference type="STRING" id="227321.C8VU20"/>
<reference evidence="2" key="2">
    <citation type="journal article" date="2009" name="Fungal Genet. Biol.">
        <title>The 2008 update of the Aspergillus nidulans genome annotation: a community effort.</title>
        <authorList>
            <person name="Wortman J.R."/>
            <person name="Gilsenan J.M."/>
            <person name="Joardar V."/>
            <person name="Deegan J."/>
            <person name="Clutterbuck J."/>
            <person name="Andersen M.R."/>
            <person name="Archer D."/>
            <person name="Bencina M."/>
            <person name="Braus G."/>
            <person name="Coutinho P."/>
            <person name="von Dohren H."/>
            <person name="Doonan J."/>
            <person name="Driessen A.J."/>
            <person name="Durek P."/>
            <person name="Espeso E."/>
            <person name="Fekete E."/>
            <person name="Flipphi M."/>
            <person name="Estrada C.G."/>
            <person name="Geysens S."/>
            <person name="Goldman G."/>
            <person name="de Groot P.W."/>
            <person name="Hansen K."/>
            <person name="Harris S.D."/>
            <person name="Heinekamp T."/>
            <person name="Helmstaedt K."/>
            <person name="Henrissat B."/>
            <person name="Hofmann G."/>
            <person name="Homan T."/>
            <person name="Horio T."/>
            <person name="Horiuchi H."/>
            <person name="James S."/>
            <person name="Jones M."/>
            <person name="Karaffa L."/>
            <person name="Karanyi Z."/>
            <person name="Kato M."/>
            <person name="Keller N."/>
            <person name="Kelly D.E."/>
            <person name="Kiel J.A."/>
            <person name="Kim J.M."/>
            <person name="van der Klei I.J."/>
            <person name="Klis F.M."/>
            <person name="Kovalchuk A."/>
            <person name="Krasevec N."/>
            <person name="Kubicek C.P."/>
            <person name="Liu B."/>
            <person name="Maccabe A."/>
            <person name="Meyer V."/>
            <person name="Mirabito P."/>
            <person name="Miskei M."/>
            <person name="Mos M."/>
            <person name="Mullins J."/>
            <person name="Nelson D.R."/>
            <person name="Nielsen J."/>
            <person name="Oakley B.R."/>
            <person name="Osmani S.A."/>
            <person name="Pakula T."/>
            <person name="Paszewski A."/>
            <person name="Paulsen I."/>
            <person name="Pilsyk S."/>
            <person name="Pocsi I."/>
            <person name="Punt P.J."/>
            <person name="Ram A.F."/>
            <person name="Ren Q."/>
            <person name="Robellet X."/>
            <person name="Robson G."/>
            <person name="Seiboth B."/>
            <person name="van Solingen P."/>
            <person name="Specht T."/>
            <person name="Sun J."/>
            <person name="Taheri-Talesh N."/>
            <person name="Takeshita N."/>
            <person name="Ussery D."/>
            <person name="vanKuyk P.A."/>
            <person name="Visser H."/>
            <person name="van de Vondervoort P.J."/>
            <person name="de Vries R.P."/>
            <person name="Walton J."/>
            <person name="Xiang X."/>
            <person name="Xiong Y."/>
            <person name="Zeng A.P."/>
            <person name="Brandt B.W."/>
            <person name="Cornell M.J."/>
            <person name="van den Hondel C.A."/>
            <person name="Visser J."/>
            <person name="Oliver S.G."/>
            <person name="Turner G."/>
        </authorList>
    </citation>
    <scope>GENOME REANNOTATION</scope>
    <source>
        <strain evidence="2">FGSC A4 / ATCC 38163 / CBS 112.46 / NRRL 194 / M139</strain>
    </source>
</reference>
<sequence>MDLWEKVVKSKTIPAEGPEKLRHNAARLTGSSVVQEYDVMLEAGLEYSYLTYGLALVLLRVDYDEPGTLYTTAPLTAILDIVFVPHELPLAIS</sequence>
<dbReference type="EMBL" id="BN001308">
    <property type="protein sequence ID" value="CBF89726.1"/>
    <property type="molecule type" value="Genomic_DNA"/>
</dbReference>
<keyword evidence="2" id="KW-1185">Reference proteome</keyword>
<dbReference type="OrthoDB" id="2156052at2759"/>
<dbReference type="VEuPathDB" id="FungiDB:AN11267"/>
<dbReference type="AlphaFoldDB" id="C8VU20"/>
<evidence type="ECO:0000313" key="2">
    <source>
        <dbReference type="Proteomes" id="UP000000560"/>
    </source>
</evidence>
<dbReference type="GeneID" id="74896877"/>